<evidence type="ECO:0000313" key="2">
    <source>
        <dbReference type="Proteomes" id="UP000299102"/>
    </source>
</evidence>
<evidence type="ECO:0000313" key="1">
    <source>
        <dbReference type="EMBL" id="GBP54947.1"/>
    </source>
</evidence>
<gene>
    <name evidence="1" type="ORF">EVAR_50391_1</name>
</gene>
<organism evidence="1 2">
    <name type="scientific">Eumeta variegata</name>
    <name type="common">Bagworm moth</name>
    <name type="synonym">Eumeta japonica</name>
    <dbReference type="NCBI Taxonomy" id="151549"/>
    <lineage>
        <taxon>Eukaryota</taxon>
        <taxon>Metazoa</taxon>
        <taxon>Ecdysozoa</taxon>
        <taxon>Arthropoda</taxon>
        <taxon>Hexapoda</taxon>
        <taxon>Insecta</taxon>
        <taxon>Pterygota</taxon>
        <taxon>Neoptera</taxon>
        <taxon>Endopterygota</taxon>
        <taxon>Lepidoptera</taxon>
        <taxon>Glossata</taxon>
        <taxon>Ditrysia</taxon>
        <taxon>Tineoidea</taxon>
        <taxon>Psychidae</taxon>
        <taxon>Oiketicinae</taxon>
        <taxon>Eumeta</taxon>
    </lineage>
</organism>
<dbReference type="Proteomes" id="UP000299102">
    <property type="component" value="Unassembled WGS sequence"/>
</dbReference>
<name>A0A4C1WXV7_EUMVA</name>
<dbReference type="EMBL" id="BGZK01000658">
    <property type="protein sequence ID" value="GBP54947.1"/>
    <property type="molecule type" value="Genomic_DNA"/>
</dbReference>
<reference evidence="1 2" key="1">
    <citation type="journal article" date="2019" name="Commun. Biol.">
        <title>The bagworm genome reveals a unique fibroin gene that provides high tensile strength.</title>
        <authorList>
            <person name="Kono N."/>
            <person name="Nakamura H."/>
            <person name="Ohtoshi R."/>
            <person name="Tomita M."/>
            <person name="Numata K."/>
            <person name="Arakawa K."/>
        </authorList>
    </citation>
    <scope>NUCLEOTIDE SEQUENCE [LARGE SCALE GENOMIC DNA]</scope>
</reference>
<keyword evidence="2" id="KW-1185">Reference proteome</keyword>
<proteinExistence type="predicted"/>
<sequence length="143" mass="16525">MKKRVVSWDTSSVAQQNPYLLQARRKELRSNNWIIKSFEKFTNNRLSENKFMAIVFVTETVKMIHRRACRSASCRRTCIRNASIVQPVCSGRAHRGYGPHSVEPEPCAPPRRWRRGRYRRPPTTDVIAAITTSEAQIDPLNLT</sequence>
<dbReference type="AlphaFoldDB" id="A0A4C1WXV7"/>
<comment type="caution">
    <text evidence="1">The sequence shown here is derived from an EMBL/GenBank/DDBJ whole genome shotgun (WGS) entry which is preliminary data.</text>
</comment>
<accession>A0A4C1WXV7</accession>
<protein>
    <submittedName>
        <fullName evidence="1">Uncharacterized protein</fullName>
    </submittedName>
</protein>